<evidence type="ECO:0000313" key="5">
    <source>
        <dbReference type="EMBL" id="SFS43978.1"/>
    </source>
</evidence>
<organism evidence="5 6">
    <name type="scientific">Marininema halotolerans</name>
    <dbReference type="NCBI Taxonomy" id="1155944"/>
    <lineage>
        <taxon>Bacteria</taxon>
        <taxon>Bacillati</taxon>
        <taxon>Bacillota</taxon>
        <taxon>Bacilli</taxon>
        <taxon>Bacillales</taxon>
        <taxon>Thermoactinomycetaceae</taxon>
        <taxon>Marininema</taxon>
    </lineage>
</organism>
<dbReference type="Proteomes" id="UP000198660">
    <property type="component" value="Unassembled WGS sequence"/>
</dbReference>
<dbReference type="PANTHER" id="PTHR43080">
    <property type="entry name" value="CBS DOMAIN-CONTAINING PROTEIN CBSX3, MITOCHONDRIAL"/>
    <property type="match status" value="1"/>
</dbReference>
<dbReference type="RefSeq" id="WP_091833894.1">
    <property type="nucleotide sequence ID" value="NZ_FPAA01000002.1"/>
</dbReference>
<dbReference type="PANTHER" id="PTHR43080:SF2">
    <property type="entry name" value="CBS DOMAIN-CONTAINING PROTEIN"/>
    <property type="match status" value="1"/>
</dbReference>
<feature type="domain" description="CBS" evidence="3">
    <location>
        <begin position="77"/>
        <end position="132"/>
    </location>
</feature>
<dbReference type="Pfam" id="PF00571">
    <property type="entry name" value="CBS"/>
    <property type="match status" value="2"/>
</dbReference>
<evidence type="ECO:0000259" key="3">
    <source>
        <dbReference type="PROSITE" id="PS51371"/>
    </source>
</evidence>
<sequence length="217" mass="24634">MLIKQIMQTNIHSIPPSMTIREASLFAIHQQSSFLPITQENRLIGVITDDDLHQVYASSFEANTRSDTFDKPISTIMTQPVITADPEECIEDAAHRLSDNDIECLPIVKGDELVGFLTQKDTLQGLMESFDVNHPSQPIHVIVEDKIGIMAKVSKIFGDHRVNIHSLLIKHEENKRLRLIYRVQAMDLRGLIQEIEHAGHQVLWPRTDVKLGETIDE</sequence>
<dbReference type="InterPro" id="IPR045865">
    <property type="entry name" value="ACT-like_dom_sf"/>
</dbReference>
<keyword evidence="1 2" id="KW-0129">CBS domain</keyword>
<dbReference type="SUPFAM" id="SSF54631">
    <property type="entry name" value="CBS-domain pair"/>
    <property type="match status" value="1"/>
</dbReference>
<dbReference type="OrthoDB" id="9781631at2"/>
<proteinExistence type="predicted"/>
<dbReference type="EMBL" id="FPAA01000002">
    <property type="protein sequence ID" value="SFS43978.1"/>
    <property type="molecule type" value="Genomic_DNA"/>
</dbReference>
<evidence type="ECO:0000256" key="2">
    <source>
        <dbReference type="PROSITE-ProRule" id="PRU00703"/>
    </source>
</evidence>
<dbReference type="Gene3D" id="3.30.70.260">
    <property type="match status" value="1"/>
</dbReference>
<name>A0A1I6PV68_9BACL</name>
<feature type="domain" description="CBS" evidence="3">
    <location>
        <begin position="7"/>
        <end position="62"/>
    </location>
</feature>
<dbReference type="InterPro" id="IPR051257">
    <property type="entry name" value="Diverse_CBS-Domain"/>
</dbReference>
<evidence type="ECO:0000259" key="4">
    <source>
        <dbReference type="PROSITE" id="PS51671"/>
    </source>
</evidence>
<evidence type="ECO:0000256" key="1">
    <source>
        <dbReference type="ARBA" id="ARBA00023122"/>
    </source>
</evidence>
<dbReference type="InterPro" id="IPR054480">
    <property type="entry name" value="AHAS_small-like_ACT"/>
</dbReference>
<evidence type="ECO:0000313" key="6">
    <source>
        <dbReference type="Proteomes" id="UP000198660"/>
    </source>
</evidence>
<dbReference type="SUPFAM" id="SSF55021">
    <property type="entry name" value="ACT-like"/>
    <property type="match status" value="1"/>
</dbReference>
<dbReference type="PROSITE" id="PS51671">
    <property type="entry name" value="ACT"/>
    <property type="match status" value="1"/>
</dbReference>
<gene>
    <name evidence="5" type="ORF">SAMN05444972_102148</name>
</gene>
<dbReference type="AlphaFoldDB" id="A0A1I6PV68"/>
<dbReference type="InterPro" id="IPR002912">
    <property type="entry name" value="ACT_dom"/>
</dbReference>
<dbReference type="SMART" id="SM00116">
    <property type="entry name" value="CBS"/>
    <property type="match status" value="2"/>
</dbReference>
<dbReference type="InterPro" id="IPR046342">
    <property type="entry name" value="CBS_dom_sf"/>
</dbReference>
<dbReference type="PROSITE" id="PS51371">
    <property type="entry name" value="CBS"/>
    <property type="match status" value="2"/>
</dbReference>
<dbReference type="InterPro" id="IPR000644">
    <property type="entry name" value="CBS_dom"/>
</dbReference>
<reference evidence="6" key="1">
    <citation type="submission" date="2016-10" db="EMBL/GenBank/DDBJ databases">
        <authorList>
            <person name="Varghese N."/>
            <person name="Submissions S."/>
        </authorList>
    </citation>
    <scope>NUCLEOTIDE SEQUENCE [LARGE SCALE GENOMIC DNA]</scope>
    <source>
        <strain evidence="6">DSM 45789</strain>
    </source>
</reference>
<dbReference type="Gene3D" id="3.10.580.10">
    <property type="entry name" value="CBS-domain"/>
    <property type="match status" value="1"/>
</dbReference>
<keyword evidence="6" id="KW-1185">Reference proteome</keyword>
<dbReference type="Pfam" id="PF22629">
    <property type="entry name" value="ACT_AHAS_ss"/>
    <property type="match status" value="1"/>
</dbReference>
<feature type="domain" description="ACT" evidence="4">
    <location>
        <begin position="138"/>
        <end position="210"/>
    </location>
</feature>
<accession>A0A1I6PV68</accession>
<protein>
    <submittedName>
        <fullName evidence="5">Acetoin utilization protein AcuB</fullName>
    </submittedName>
</protein>